<evidence type="ECO:0000256" key="3">
    <source>
        <dbReference type="ARBA" id="ARBA00022692"/>
    </source>
</evidence>
<evidence type="ECO:0000256" key="5">
    <source>
        <dbReference type="ARBA" id="ARBA00023136"/>
    </source>
</evidence>
<evidence type="ECO:0000313" key="8">
    <source>
        <dbReference type="Proteomes" id="UP000645257"/>
    </source>
</evidence>
<evidence type="ECO:0000313" key="7">
    <source>
        <dbReference type="EMBL" id="GGY18445.1"/>
    </source>
</evidence>
<feature type="transmembrane region" description="Helical" evidence="6">
    <location>
        <begin position="114"/>
        <end position="132"/>
    </location>
</feature>
<dbReference type="EMBL" id="BMYX01000012">
    <property type="protein sequence ID" value="GGY18445.1"/>
    <property type="molecule type" value="Genomic_DNA"/>
</dbReference>
<keyword evidence="3 6" id="KW-0812">Transmembrane</keyword>
<feature type="transmembrane region" description="Helical" evidence="6">
    <location>
        <begin position="384"/>
        <end position="405"/>
    </location>
</feature>
<accession>A0A918P3Z7</accession>
<feature type="transmembrane region" description="Helical" evidence="6">
    <location>
        <begin position="25"/>
        <end position="46"/>
    </location>
</feature>
<keyword evidence="2" id="KW-0813">Transport</keyword>
<dbReference type="Proteomes" id="UP000645257">
    <property type="component" value="Unassembled WGS sequence"/>
</dbReference>
<dbReference type="PANTHER" id="PTHR12778:SF10">
    <property type="entry name" value="MAJOR FACILITATOR SUPERFAMILY DOMAIN-CONTAINING PROTEIN 3"/>
    <property type="match status" value="1"/>
</dbReference>
<dbReference type="RefSeq" id="WP_189534312.1">
    <property type="nucleotide sequence ID" value="NZ_BMYX01000012.1"/>
</dbReference>
<keyword evidence="5 6" id="KW-0472">Membrane</keyword>
<organism evidence="7 8">
    <name type="scientific">Paludibacterium paludis</name>
    <dbReference type="NCBI Taxonomy" id="1225769"/>
    <lineage>
        <taxon>Bacteria</taxon>
        <taxon>Pseudomonadati</taxon>
        <taxon>Pseudomonadota</taxon>
        <taxon>Betaproteobacteria</taxon>
        <taxon>Neisseriales</taxon>
        <taxon>Chromobacteriaceae</taxon>
        <taxon>Paludibacterium</taxon>
    </lineage>
</organism>
<comment type="subcellular location">
    <subcellularLocation>
        <location evidence="1">Membrane</location>
        <topology evidence="1">Multi-pass membrane protein</topology>
    </subcellularLocation>
</comment>
<dbReference type="InterPro" id="IPR036259">
    <property type="entry name" value="MFS_trans_sf"/>
</dbReference>
<dbReference type="GO" id="GO:0022857">
    <property type="term" value="F:transmembrane transporter activity"/>
    <property type="evidence" value="ECO:0007669"/>
    <property type="project" value="InterPro"/>
</dbReference>
<feature type="transmembrane region" description="Helical" evidence="6">
    <location>
        <begin position="183"/>
        <end position="203"/>
    </location>
</feature>
<comment type="caution">
    <text evidence="7">The sequence shown here is derived from an EMBL/GenBank/DDBJ whole genome shotgun (WGS) entry which is preliminary data.</text>
</comment>
<evidence type="ECO:0000256" key="6">
    <source>
        <dbReference type="SAM" id="Phobius"/>
    </source>
</evidence>
<feature type="transmembrane region" description="Helical" evidence="6">
    <location>
        <begin position="232"/>
        <end position="253"/>
    </location>
</feature>
<keyword evidence="4 6" id="KW-1133">Transmembrane helix</keyword>
<feature type="transmembrane region" description="Helical" evidence="6">
    <location>
        <begin position="153"/>
        <end position="177"/>
    </location>
</feature>
<feature type="transmembrane region" description="Helical" evidence="6">
    <location>
        <begin position="319"/>
        <end position="347"/>
    </location>
</feature>
<dbReference type="InterPro" id="IPR011701">
    <property type="entry name" value="MFS"/>
</dbReference>
<dbReference type="Pfam" id="PF07690">
    <property type="entry name" value="MFS_1"/>
    <property type="match status" value="1"/>
</dbReference>
<reference evidence="7" key="1">
    <citation type="journal article" date="2014" name="Int. J. Syst. Evol. Microbiol.">
        <title>Complete genome sequence of Corynebacterium casei LMG S-19264T (=DSM 44701T), isolated from a smear-ripened cheese.</title>
        <authorList>
            <consortium name="US DOE Joint Genome Institute (JGI-PGF)"/>
            <person name="Walter F."/>
            <person name="Albersmeier A."/>
            <person name="Kalinowski J."/>
            <person name="Ruckert C."/>
        </authorList>
    </citation>
    <scope>NUCLEOTIDE SEQUENCE</scope>
    <source>
        <strain evidence="7">KCTC 32182</strain>
    </source>
</reference>
<proteinExistence type="predicted"/>
<feature type="transmembrane region" description="Helical" evidence="6">
    <location>
        <begin position="359"/>
        <end position="378"/>
    </location>
</feature>
<sequence>MSASLNPAAGHAADTPSAGIRPATLLLHLALLYLAQGMYGGFLAVAVPAVVRDRGYDLNVIGLLYLSMLPWVIKFLWAPLVDRRGSRRAWILPIQGAYALMFFGLALLDGLSGPAFVQALAVILFAGSWLMSTQDIAVDGFAVENSSPRLYGAINAAQVGGASLGALIGGGFLLVLIPRWGWAAAQCLLGAAMLACLAATWRVGRLGSATAAKAHSASLRHFVRRAGAGRRLAVAALFMLAVRLAVSMIGPSLIDRGVDLATVGWLQGVAGTGASLAGALSWAWIIRRFGARAALAAACLLQAAAWIGLAWAASRPGALPLALAVPLVLILSLSVSAAFVSFYALVMGWCSPAQPGTDFTVFQSLDSALAIGGALAGATLAKLAGYPAVFAVSAALLLLGMLPVARWLRQLERLDATAVPQT</sequence>
<keyword evidence="8" id="KW-1185">Reference proteome</keyword>
<feature type="transmembrane region" description="Helical" evidence="6">
    <location>
        <begin position="58"/>
        <end position="77"/>
    </location>
</feature>
<evidence type="ECO:0000256" key="1">
    <source>
        <dbReference type="ARBA" id="ARBA00004141"/>
    </source>
</evidence>
<dbReference type="PANTHER" id="PTHR12778">
    <property type="entry name" value="SOLUTE CARRIER FAMILY 33 ACETYL-COA TRANSPORTER -RELATED"/>
    <property type="match status" value="1"/>
</dbReference>
<evidence type="ECO:0000256" key="4">
    <source>
        <dbReference type="ARBA" id="ARBA00022989"/>
    </source>
</evidence>
<feature type="transmembrane region" description="Helical" evidence="6">
    <location>
        <begin position="265"/>
        <end position="286"/>
    </location>
</feature>
<protein>
    <submittedName>
        <fullName evidence="7">MFS transporter</fullName>
    </submittedName>
</protein>
<gene>
    <name evidence="7" type="ORF">GCM10011289_22430</name>
</gene>
<name>A0A918P3Z7_9NEIS</name>
<dbReference type="SUPFAM" id="SSF103473">
    <property type="entry name" value="MFS general substrate transporter"/>
    <property type="match status" value="1"/>
</dbReference>
<evidence type="ECO:0000256" key="2">
    <source>
        <dbReference type="ARBA" id="ARBA00022448"/>
    </source>
</evidence>
<dbReference type="Gene3D" id="1.20.1250.20">
    <property type="entry name" value="MFS general substrate transporter like domains"/>
    <property type="match status" value="2"/>
</dbReference>
<dbReference type="AlphaFoldDB" id="A0A918P3Z7"/>
<dbReference type="InterPro" id="IPR004752">
    <property type="entry name" value="AmpG_permease/AT-1"/>
</dbReference>
<dbReference type="GO" id="GO:0016020">
    <property type="term" value="C:membrane"/>
    <property type="evidence" value="ECO:0007669"/>
    <property type="project" value="UniProtKB-SubCell"/>
</dbReference>
<feature type="transmembrane region" description="Helical" evidence="6">
    <location>
        <begin position="293"/>
        <end position="313"/>
    </location>
</feature>
<reference evidence="7" key="2">
    <citation type="submission" date="2020-09" db="EMBL/GenBank/DDBJ databases">
        <authorList>
            <person name="Sun Q."/>
            <person name="Kim S."/>
        </authorList>
    </citation>
    <scope>NUCLEOTIDE SEQUENCE</scope>
    <source>
        <strain evidence="7">KCTC 32182</strain>
    </source>
</reference>